<name>A0A8J6BXF4_ZIZPA</name>
<sequence>MKWPRSPHSKQPDLVPCLLFILLSYSRMQLFKWQRFSSPRVSSFSSIMAINDEKEKLREDLVSVVVTRVRLLKPDLVRFDLNWISTSEALSLPKISTIVKVSYPTLSTMEDTLIS</sequence>
<organism evidence="1 2">
    <name type="scientific">Zizania palustris</name>
    <name type="common">Northern wild rice</name>
    <dbReference type="NCBI Taxonomy" id="103762"/>
    <lineage>
        <taxon>Eukaryota</taxon>
        <taxon>Viridiplantae</taxon>
        <taxon>Streptophyta</taxon>
        <taxon>Embryophyta</taxon>
        <taxon>Tracheophyta</taxon>
        <taxon>Spermatophyta</taxon>
        <taxon>Magnoliopsida</taxon>
        <taxon>Liliopsida</taxon>
        <taxon>Poales</taxon>
        <taxon>Poaceae</taxon>
        <taxon>BOP clade</taxon>
        <taxon>Oryzoideae</taxon>
        <taxon>Oryzeae</taxon>
        <taxon>Zizaniinae</taxon>
        <taxon>Zizania</taxon>
    </lineage>
</organism>
<reference evidence="1" key="2">
    <citation type="submission" date="2021-02" db="EMBL/GenBank/DDBJ databases">
        <authorList>
            <person name="Kimball J.A."/>
            <person name="Haas M.W."/>
            <person name="Macchietto M."/>
            <person name="Kono T."/>
            <person name="Duquette J."/>
            <person name="Shao M."/>
        </authorList>
    </citation>
    <scope>NUCLEOTIDE SEQUENCE</scope>
    <source>
        <tissue evidence="1">Fresh leaf tissue</tissue>
    </source>
</reference>
<evidence type="ECO:0000313" key="1">
    <source>
        <dbReference type="EMBL" id="KAG8095755.1"/>
    </source>
</evidence>
<reference evidence="1" key="1">
    <citation type="journal article" date="2021" name="bioRxiv">
        <title>Whole Genome Assembly and Annotation of Northern Wild Rice, Zizania palustris L., Supports a Whole Genome Duplication in the Zizania Genus.</title>
        <authorList>
            <person name="Haas M."/>
            <person name="Kono T."/>
            <person name="Macchietto M."/>
            <person name="Millas R."/>
            <person name="McGilp L."/>
            <person name="Shao M."/>
            <person name="Duquette J."/>
            <person name="Hirsch C.N."/>
            <person name="Kimball J."/>
        </authorList>
    </citation>
    <scope>NUCLEOTIDE SEQUENCE</scope>
    <source>
        <tissue evidence="1">Fresh leaf tissue</tissue>
    </source>
</reference>
<dbReference type="EMBL" id="JAAALK010000079">
    <property type="protein sequence ID" value="KAG8095755.1"/>
    <property type="molecule type" value="Genomic_DNA"/>
</dbReference>
<dbReference type="Proteomes" id="UP000729402">
    <property type="component" value="Unassembled WGS sequence"/>
</dbReference>
<protein>
    <submittedName>
        <fullName evidence="1">Uncharacterized protein</fullName>
    </submittedName>
</protein>
<dbReference type="AlphaFoldDB" id="A0A8J6BXF4"/>
<gene>
    <name evidence="1" type="ORF">GUJ93_ZPchr0013g34971</name>
</gene>
<evidence type="ECO:0000313" key="2">
    <source>
        <dbReference type="Proteomes" id="UP000729402"/>
    </source>
</evidence>
<keyword evidence="2" id="KW-1185">Reference proteome</keyword>
<comment type="caution">
    <text evidence="1">The sequence shown here is derived from an EMBL/GenBank/DDBJ whole genome shotgun (WGS) entry which is preliminary data.</text>
</comment>
<proteinExistence type="predicted"/>
<accession>A0A8J6BXF4</accession>